<evidence type="ECO:0000256" key="6">
    <source>
        <dbReference type="ARBA" id="ARBA00044907"/>
    </source>
</evidence>
<proteinExistence type="inferred from homology"/>
<dbReference type="EMBL" id="BMMF01000001">
    <property type="protein sequence ID" value="GGK17660.1"/>
    <property type="molecule type" value="Genomic_DNA"/>
</dbReference>
<keyword evidence="10" id="KW-1185">Reference proteome</keyword>
<sequence>MRRSEINAILRRADDFIRSFGLALPPFAHWEPARFEAERDRIAGIVDARLGWDVTDYGRGDFSKIGLVLFTMRNGKADDLARGRGMLYAEKAMIVGRDQLGPMHRHDVKAEDIIVRGARDGARLALKLFAPAPDGSIDRTARVRVPCDGLVREVEPGGVITLSPGESITLMPGVWHAFWGEGGDVLVGEVSTVNDDETDNVFEDPLPRFPTIEEDEAPWRLLVGDYARLAEFA</sequence>
<name>A0A917Q397_9HYPH</name>
<evidence type="ECO:0000256" key="8">
    <source>
        <dbReference type="ARBA" id="ARBA00044972"/>
    </source>
</evidence>
<dbReference type="InterPro" id="IPR010864">
    <property type="entry name" value="D-lyxose_isomer"/>
</dbReference>
<protein>
    <recommendedName>
        <fullName evidence="8">D-lyxose ketol-isomerase</fullName>
        <ecNumber evidence="8">5.3.1.15</ecNumber>
    </recommendedName>
</protein>
<dbReference type="AlphaFoldDB" id="A0A917Q397"/>
<dbReference type="Gene3D" id="2.60.120.10">
    <property type="entry name" value="Jelly Rolls"/>
    <property type="match status" value="1"/>
</dbReference>
<keyword evidence="5" id="KW-0119">Carbohydrate metabolism</keyword>
<dbReference type="Pfam" id="PF07385">
    <property type="entry name" value="Lyx_isomer"/>
    <property type="match status" value="1"/>
</dbReference>
<comment type="cofactor">
    <cofactor evidence="1">
        <name>Mn(2+)</name>
        <dbReference type="ChEBI" id="CHEBI:29035"/>
    </cofactor>
</comment>
<evidence type="ECO:0000313" key="10">
    <source>
        <dbReference type="Proteomes" id="UP000600449"/>
    </source>
</evidence>
<comment type="catalytic activity">
    <reaction evidence="6">
        <text>D-lyxose = D-xylulose</text>
        <dbReference type="Rhea" id="RHEA:14201"/>
        <dbReference type="ChEBI" id="CHEBI:16789"/>
        <dbReference type="ChEBI" id="CHEBI:17140"/>
        <dbReference type="EC" id="5.3.1.15"/>
    </reaction>
</comment>
<keyword evidence="2" id="KW-0479">Metal-binding</keyword>
<evidence type="ECO:0000256" key="3">
    <source>
        <dbReference type="ARBA" id="ARBA00023211"/>
    </source>
</evidence>
<dbReference type="Proteomes" id="UP000600449">
    <property type="component" value="Unassembled WGS sequence"/>
</dbReference>
<keyword evidence="3" id="KW-0464">Manganese</keyword>
<comment type="caution">
    <text evidence="9">The sequence shown here is derived from an EMBL/GenBank/DDBJ whole genome shotgun (WGS) entry which is preliminary data.</text>
</comment>
<dbReference type="InterPro" id="IPR014710">
    <property type="entry name" value="RmlC-like_jellyroll"/>
</dbReference>
<dbReference type="CDD" id="cd20309">
    <property type="entry name" value="cupin_EcSI"/>
    <property type="match status" value="1"/>
</dbReference>
<reference evidence="9 10" key="1">
    <citation type="journal article" date="2014" name="Int. J. Syst. Evol. Microbiol.">
        <title>Complete genome sequence of Corynebacterium casei LMG S-19264T (=DSM 44701T), isolated from a smear-ripened cheese.</title>
        <authorList>
            <consortium name="US DOE Joint Genome Institute (JGI-PGF)"/>
            <person name="Walter F."/>
            <person name="Albersmeier A."/>
            <person name="Kalinowski J."/>
            <person name="Ruckert C."/>
        </authorList>
    </citation>
    <scope>NUCLEOTIDE SEQUENCE [LARGE SCALE GENOMIC DNA]</scope>
    <source>
        <strain evidence="9 10">CGMCC 1.9161</strain>
    </source>
</reference>
<dbReference type="GO" id="GO:0046872">
    <property type="term" value="F:metal ion binding"/>
    <property type="evidence" value="ECO:0007669"/>
    <property type="project" value="UniProtKB-KW"/>
</dbReference>
<evidence type="ECO:0000313" key="9">
    <source>
        <dbReference type="EMBL" id="GGK17660.1"/>
    </source>
</evidence>
<dbReference type="EC" id="5.3.1.15" evidence="8"/>
<organism evidence="9 10">
    <name type="scientific">Salinarimonas ramus</name>
    <dbReference type="NCBI Taxonomy" id="690164"/>
    <lineage>
        <taxon>Bacteria</taxon>
        <taxon>Pseudomonadati</taxon>
        <taxon>Pseudomonadota</taxon>
        <taxon>Alphaproteobacteria</taxon>
        <taxon>Hyphomicrobiales</taxon>
        <taxon>Salinarimonadaceae</taxon>
        <taxon>Salinarimonas</taxon>
    </lineage>
</organism>
<accession>A0A917Q397</accession>
<evidence type="ECO:0000256" key="7">
    <source>
        <dbReference type="ARBA" id="ARBA00044951"/>
    </source>
</evidence>
<gene>
    <name evidence="9" type="ORF">GCM10011322_00440</name>
</gene>
<evidence type="ECO:0000256" key="1">
    <source>
        <dbReference type="ARBA" id="ARBA00001936"/>
    </source>
</evidence>
<dbReference type="InterPro" id="IPR047581">
    <property type="entry name" value="EcSI_cupin"/>
</dbReference>
<dbReference type="GO" id="GO:0047828">
    <property type="term" value="F:D-lyxose ketol-isomerase activity"/>
    <property type="evidence" value="ECO:0007669"/>
    <property type="project" value="UniProtKB-EC"/>
</dbReference>
<comment type="similarity">
    <text evidence="7">Belongs to the D-lyxose ketol-isomerase family.</text>
</comment>
<evidence type="ECO:0000256" key="5">
    <source>
        <dbReference type="ARBA" id="ARBA00023277"/>
    </source>
</evidence>
<evidence type="ECO:0000256" key="4">
    <source>
        <dbReference type="ARBA" id="ARBA00023235"/>
    </source>
</evidence>
<evidence type="ECO:0000256" key="2">
    <source>
        <dbReference type="ARBA" id="ARBA00022723"/>
    </source>
</evidence>
<dbReference type="RefSeq" id="WP_188908241.1">
    <property type="nucleotide sequence ID" value="NZ_BMMF01000001.1"/>
</dbReference>
<keyword evidence="4" id="KW-0413">Isomerase</keyword>